<comment type="caution">
    <text evidence="3">The sequence shown here is derived from an EMBL/GenBank/DDBJ whole genome shotgun (WGS) entry which is preliminary data.</text>
</comment>
<evidence type="ECO:0000256" key="1">
    <source>
        <dbReference type="ARBA" id="ARBA00023125"/>
    </source>
</evidence>
<protein>
    <submittedName>
        <fullName evidence="3">Transposase</fullName>
    </submittedName>
</protein>
<dbReference type="GO" id="GO:0003677">
    <property type="term" value="F:DNA binding"/>
    <property type="evidence" value="ECO:0007669"/>
    <property type="project" value="UniProtKB-KW"/>
</dbReference>
<keyword evidence="4" id="KW-1185">Reference proteome</keyword>
<sequence length="445" mass="50350">MVVKARRTVRIPLRLSEDDRDSLHATHAPYQDCQNETVDYCWPDRPKRPGDLSTSKGDAEAALYYPLREQTDDLHSNLVQKAIKDAVSAVNSCQSNWTAGRRVSKPHFGDGREAEWTMHYDKRAATYSRYKVSLATVDGRVEARYVLPAELEGTPYSTYVLDHRWSFATSTLVYDGERFWLHASMHRSYTTVPTPTIFVDADVDLETPEDTIRVLGVDRNVEGSLAVTSTGGFYGNADALNDYRARQEALRGELQQTGTHAAHERIRTRRGQEWRHYDDLVHRVANAVVQDALRVEATHVVFENLTDIRKRISNLPKFQQWLFSKLSDYVEYKLEPYGVEVDTVNPAYTSQGCSRPDCECVSEHNRQDKTFECVECGYAVDADYNAARNIGLRYLEEHSPASHTRSSGWVTSQLALMSGTLTPAGTFVGRNWESTDKPTTSVVGH</sequence>
<evidence type="ECO:0000313" key="4">
    <source>
        <dbReference type="Proteomes" id="UP000628840"/>
    </source>
</evidence>
<dbReference type="EMBL" id="BMPF01000008">
    <property type="protein sequence ID" value="GGL44860.1"/>
    <property type="molecule type" value="Genomic_DNA"/>
</dbReference>
<dbReference type="NCBIfam" id="NF040570">
    <property type="entry name" value="guided_TnpB"/>
    <property type="match status" value="1"/>
</dbReference>
<dbReference type="RefSeq" id="WP_188884512.1">
    <property type="nucleotide sequence ID" value="NZ_BMPF01000008.1"/>
</dbReference>
<feature type="domain" description="Cas12f1-like TNB" evidence="2">
    <location>
        <begin position="323"/>
        <end position="390"/>
    </location>
</feature>
<dbReference type="Proteomes" id="UP000628840">
    <property type="component" value="Unassembled WGS sequence"/>
</dbReference>
<dbReference type="OrthoDB" id="210698at2157"/>
<dbReference type="NCBIfam" id="TIGR01766">
    <property type="entry name" value="IS200/IS605 family accessory protein TnpB-like domain"/>
    <property type="match status" value="1"/>
</dbReference>
<dbReference type="AlphaFoldDB" id="A0A830FE84"/>
<dbReference type="InterPro" id="IPR010095">
    <property type="entry name" value="Cas12f1-like_TNB"/>
</dbReference>
<evidence type="ECO:0000313" key="3">
    <source>
        <dbReference type="EMBL" id="GGL44860.1"/>
    </source>
</evidence>
<organism evidence="3 4">
    <name type="scientific">Halarchaeum grantii</name>
    <dbReference type="NCBI Taxonomy" id="1193105"/>
    <lineage>
        <taxon>Archaea</taxon>
        <taxon>Methanobacteriati</taxon>
        <taxon>Methanobacteriota</taxon>
        <taxon>Stenosarchaea group</taxon>
        <taxon>Halobacteria</taxon>
        <taxon>Halobacteriales</taxon>
        <taxon>Halobacteriaceae</taxon>
    </lineage>
</organism>
<gene>
    <name evidence="3" type="ORF">GCM10009037_30320</name>
</gene>
<proteinExistence type="predicted"/>
<accession>A0A830FE84</accession>
<dbReference type="Pfam" id="PF07282">
    <property type="entry name" value="Cas12f1-like_TNB"/>
    <property type="match status" value="1"/>
</dbReference>
<keyword evidence="1" id="KW-0238">DNA-binding</keyword>
<evidence type="ECO:0000259" key="2">
    <source>
        <dbReference type="Pfam" id="PF07282"/>
    </source>
</evidence>
<name>A0A830FE84_9EURY</name>
<reference evidence="3 4" key="1">
    <citation type="journal article" date="2019" name="Int. J. Syst. Evol. Microbiol.">
        <title>The Global Catalogue of Microorganisms (GCM) 10K type strain sequencing project: providing services to taxonomists for standard genome sequencing and annotation.</title>
        <authorList>
            <consortium name="The Broad Institute Genomics Platform"/>
            <consortium name="The Broad Institute Genome Sequencing Center for Infectious Disease"/>
            <person name="Wu L."/>
            <person name="Ma J."/>
        </authorList>
    </citation>
    <scope>NUCLEOTIDE SEQUENCE [LARGE SCALE GENOMIC DNA]</scope>
    <source>
        <strain evidence="3 4">JCM 19585</strain>
    </source>
</reference>